<comment type="caution">
    <text evidence="1">The sequence shown here is derived from an EMBL/GenBank/DDBJ whole genome shotgun (WGS) entry which is preliminary data.</text>
</comment>
<proteinExistence type="predicted"/>
<sequence length="285" mass="31476">MASIAAGDNPYCAGDIGPQSFPFCLLVVVQSHINKLKGYGSTLLASKWYGKLLGVAKENVDAARDLASSDDTVNLGLPESLAAIDGIQNFDWDESALAAIYSTVWGGFRERLSSALEGGLSRKIMKCIGGYCLAWKMWCFNYFPSFATLGGPPTSDLFPNSRKYTRKYKKGQIGRRAELNNELGVRAALSALTANELTRGSEAGYSLEPQIRLPWGSNLCLHDGRRVRQPTSRRRVSHKVGFICNDLKNFFNLSVELKDGDAALGYLYSKADHDPLFFYKYNVDE</sequence>
<gene>
    <name evidence="1" type="ORF">RHMOL_Rhmol05G0082700</name>
</gene>
<keyword evidence="2" id="KW-1185">Reference proteome</keyword>
<organism evidence="1 2">
    <name type="scientific">Rhododendron molle</name>
    <name type="common">Chinese azalea</name>
    <name type="synonym">Azalea mollis</name>
    <dbReference type="NCBI Taxonomy" id="49168"/>
    <lineage>
        <taxon>Eukaryota</taxon>
        <taxon>Viridiplantae</taxon>
        <taxon>Streptophyta</taxon>
        <taxon>Embryophyta</taxon>
        <taxon>Tracheophyta</taxon>
        <taxon>Spermatophyta</taxon>
        <taxon>Magnoliopsida</taxon>
        <taxon>eudicotyledons</taxon>
        <taxon>Gunneridae</taxon>
        <taxon>Pentapetalae</taxon>
        <taxon>asterids</taxon>
        <taxon>Ericales</taxon>
        <taxon>Ericaceae</taxon>
        <taxon>Ericoideae</taxon>
        <taxon>Rhodoreae</taxon>
        <taxon>Rhododendron</taxon>
    </lineage>
</organism>
<evidence type="ECO:0000313" key="1">
    <source>
        <dbReference type="EMBL" id="KAI8554236.1"/>
    </source>
</evidence>
<name>A0ACC0NMN4_RHOML</name>
<reference evidence="1" key="1">
    <citation type="submission" date="2022-02" db="EMBL/GenBank/DDBJ databases">
        <title>Plant Genome Project.</title>
        <authorList>
            <person name="Zhang R.-G."/>
        </authorList>
    </citation>
    <scope>NUCLEOTIDE SEQUENCE</scope>
    <source>
        <strain evidence="1">AT1</strain>
    </source>
</reference>
<protein>
    <submittedName>
        <fullName evidence="1">Uncharacterized protein</fullName>
    </submittedName>
</protein>
<dbReference type="EMBL" id="CM046392">
    <property type="protein sequence ID" value="KAI8554236.1"/>
    <property type="molecule type" value="Genomic_DNA"/>
</dbReference>
<accession>A0ACC0NMN4</accession>
<dbReference type="Proteomes" id="UP001062846">
    <property type="component" value="Chromosome 5"/>
</dbReference>
<evidence type="ECO:0000313" key="2">
    <source>
        <dbReference type="Proteomes" id="UP001062846"/>
    </source>
</evidence>